<feature type="transmembrane region" description="Helical" evidence="1">
    <location>
        <begin position="326"/>
        <end position="347"/>
    </location>
</feature>
<evidence type="ECO:0000313" key="3">
    <source>
        <dbReference type="Proteomes" id="UP000182334"/>
    </source>
</evidence>
<dbReference type="Proteomes" id="UP000182334">
    <property type="component" value="Chromosome I"/>
</dbReference>
<gene>
    <name evidence="2" type="ORF">SAMEA4029010_CIC11G00000002056</name>
</gene>
<proteinExistence type="predicted"/>
<feature type="transmembrane region" description="Helical" evidence="1">
    <location>
        <begin position="12"/>
        <end position="34"/>
    </location>
</feature>
<accession>A0A1L0CVN2</accession>
<feature type="transmembrane region" description="Helical" evidence="1">
    <location>
        <begin position="148"/>
        <end position="175"/>
    </location>
</feature>
<dbReference type="AlphaFoldDB" id="A0A1L0CVN2"/>
<reference evidence="2 3" key="1">
    <citation type="submission" date="2016-10" db="EMBL/GenBank/DDBJ databases">
        <authorList>
            <person name="de Groot N.N."/>
        </authorList>
    </citation>
    <scope>NUCLEOTIDE SEQUENCE [LARGE SCALE GENOMIC DNA]</scope>
    <source>
        <strain evidence="2 3">CBS 141442</strain>
    </source>
</reference>
<evidence type="ECO:0000313" key="2">
    <source>
        <dbReference type="EMBL" id="SGZ47275.1"/>
    </source>
</evidence>
<feature type="transmembrane region" description="Helical" evidence="1">
    <location>
        <begin position="70"/>
        <end position="90"/>
    </location>
</feature>
<dbReference type="EMBL" id="LT635756">
    <property type="protein sequence ID" value="SGZ47275.1"/>
    <property type="molecule type" value="Genomic_DNA"/>
</dbReference>
<sequence length="349" mass="39524">MALWKHLEAAKSHVLVLHGILVMLMMVFLINTVVSPYKVLMPLSALTRRVEDWANGESFLTMSQESLNHYAWYNAVVCSVVLVGLLIAYYRILTTSYICMESIGDILIQQSKEKDMEQSPVRLVTFDLEIEQPEVAKPRTRMRKVHQVGLVTALFALTVLLLPTMAMNTFAYIIVDGDTFRLTSDHVLVTFALFFVVKMCRGLYYNFANIPVGFSRVKFSVCQFSIVYGAILVIAATFFLSLTNDVMVTYTYKAYALYLERGTRPGAVAHDIVIENANYFTSSFANYLVDSTYAIIDVNMTKEETFNLLRKLIGSYKDMYIDLLQVMLFGCMVFVPGVMGSLVLFTLDI</sequence>
<organism evidence="2 3">
    <name type="scientific">Sungouiella intermedia</name>
    <dbReference type="NCBI Taxonomy" id="45354"/>
    <lineage>
        <taxon>Eukaryota</taxon>
        <taxon>Fungi</taxon>
        <taxon>Dikarya</taxon>
        <taxon>Ascomycota</taxon>
        <taxon>Saccharomycotina</taxon>
        <taxon>Pichiomycetes</taxon>
        <taxon>Metschnikowiaceae</taxon>
        <taxon>Sungouiella</taxon>
    </lineage>
</organism>
<protein>
    <submittedName>
        <fullName evidence="2">CIC11C00000002056</fullName>
    </submittedName>
</protein>
<feature type="transmembrane region" description="Helical" evidence="1">
    <location>
        <begin position="219"/>
        <end position="242"/>
    </location>
</feature>
<name>A0A1L0CVN2_9ASCO</name>
<keyword evidence="1" id="KW-0812">Transmembrane</keyword>
<evidence type="ECO:0000256" key="1">
    <source>
        <dbReference type="SAM" id="Phobius"/>
    </source>
</evidence>
<keyword evidence="1" id="KW-0472">Membrane</keyword>
<keyword evidence="1" id="KW-1133">Transmembrane helix</keyword>
<feature type="transmembrane region" description="Helical" evidence="1">
    <location>
        <begin position="187"/>
        <end position="207"/>
    </location>
</feature>
<keyword evidence="3" id="KW-1185">Reference proteome</keyword>